<evidence type="ECO:0000313" key="3">
    <source>
        <dbReference type="EMBL" id="CAF1523603.1"/>
    </source>
</evidence>
<name>A0A815UTZ3_ADIRI</name>
<dbReference type="OrthoDB" id="10058280at2759"/>
<gene>
    <name evidence="3" type="ORF">EDS130_LOCUS44048</name>
    <name evidence="2" type="ORF">XAT740_LOCUS29213</name>
</gene>
<organism evidence="3 5">
    <name type="scientific">Adineta ricciae</name>
    <name type="common">Rotifer</name>
    <dbReference type="NCBI Taxonomy" id="249248"/>
    <lineage>
        <taxon>Eukaryota</taxon>
        <taxon>Metazoa</taxon>
        <taxon>Spiralia</taxon>
        <taxon>Gnathifera</taxon>
        <taxon>Rotifera</taxon>
        <taxon>Eurotatoria</taxon>
        <taxon>Bdelloidea</taxon>
        <taxon>Adinetida</taxon>
        <taxon>Adinetidae</taxon>
        <taxon>Adineta</taxon>
    </lineage>
</organism>
<evidence type="ECO:0000313" key="2">
    <source>
        <dbReference type="EMBL" id="CAF1307759.1"/>
    </source>
</evidence>
<dbReference type="EMBL" id="CAJNOR010002534">
    <property type="protein sequence ID" value="CAF1307759.1"/>
    <property type="molecule type" value="Genomic_DNA"/>
</dbReference>
<dbReference type="EMBL" id="CAJNOJ010000796">
    <property type="protein sequence ID" value="CAF1523603.1"/>
    <property type="molecule type" value="Genomic_DNA"/>
</dbReference>
<evidence type="ECO:0000256" key="1">
    <source>
        <dbReference type="SAM" id="Phobius"/>
    </source>
</evidence>
<dbReference type="Proteomes" id="UP000663852">
    <property type="component" value="Unassembled WGS sequence"/>
</dbReference>
<keyword evidence="1" id="KW-0812">Transmembrane</keyword>
<dbReference type="AlphaFoldDB" id="A0A815UTZ3"/>
<feature type="transmembrane region" description="Helical" evidence="1">
    <location>
        <begin position="361"/>
        <end position="389"/>
    </location>
</feature>
<feature type="transmembrane region" description="Helical" evidence="1">
    <location>
        <begin position="455"/>
        <end position="477"/>
    </location>
</feature>
<accession>A0A815UTZ3</accession>
<proteinExistence type="predicted"/>
<reference evidence="3" key="1">
    <citation type="submission" date="2021-02" db="EMBL/GenBank/DDBJ databases">
        <authorList>
            <person name="Nowell W R."/>
        </authorList>
    </citation>
    <scope>NUCLEOTIDE SEQUENCE</scope>
</reference>
<keyword evidence="1" id="KW-1133">Transmembrane helix</keyword>
<comment type="caution">
    <text evidence="3">The sequence shown here is derived from an EMBL/GenBank/DDBJ whole genome shotgun (WGS) entry which is preliminary data.</text>
</comment>
<feature type="transmembrane region" description="Helical" evidence="1">
    <location>
        <begin position="38"/>
        <end position="58"/>
    </location>
</feature>
<keyword evidence="4" id="KW-1185">Reference proteome</keyword>
<sequence>MVFNIKDRLWQTFLRLDLFKKPSSTEQTLQKELIATRFYVCSLIISLIILTIITAFTVRTIESTESRPSYKQFIQLAEQYPNTLNCPCSKYAINYQTFITTQVKFHQVCSSQFIEQKWFEMLFTNQNISMQSTDDFRITLTFFWQIIGGLCNSSRKSWENAIANFQSSHILSPTATLEETLRIQSQTEFQNQIQLSQTTLARNLLAIRRMTSGNEIVSGLQTNFYLKMLSRNDIQASPRVFNNCSCTNIKGCPRPATFSDEYDHFVTIPGMIMDCLMVDATLASTLECYYNETCISLLHSSSPIHIRPLSNATLTRFPWNATIQTLLNELMIEEMKNDIRFDLYYSQCAPQYCSYSYTRRFYLIFIITMIIGVVRGLSFGLRFLALIVAKVILHRKNRIVPHANVSQIDTSHQNLGRIWSSTRQMSKYSREKLASLNVFEDFVPRTPRRISRERVLTKLFMIVLLLSSFGIALYVILTEYPHLTTLQNPSLTLYEQLYEDYSDTLQCPCSHISVPYKSFMNVSFILHQVCSSDLVSSDWLSYLAVFDPATAISQSSLIDGTRDFRTMGVSYFQFLSTFCSMVQTNIDDAQRVFRNTPFVNDRVLSRSVFNTKTQPIIDSFIDTTRNNFIRTIDWVKIGFTAGRFFNGANVIYEMKINVNNQLDIAFASYPQYSEFTAT</sequence>
<evidence type="ECO:0000313" key="4">
    <source>
        <dbReference type="Proteomes" id="UP000663828"/>
    </source>
</evidence>
<dbReference type="Proteomes" id="UP000663828">
    <property type="component" value="Unassembled WGS sequence"/>
</dbReference>
<keyword evidence="1" id="KW-0472">Membrane</keyword>
<protein>
    <submittedName>
        <fullName evidence="3">Uncharacterized protein</fullName>
    </submittedName>
</protein>
<evidence type="ECO:0000313" key="5">
    <source>
        <dbReference type="Proteomes" id="UP000663852"/>
    </source>
</evidence>